<dbReference type="Proteomes" id="UP001370348">
    <property type="component" value="Chromosome"/>
</dbReference>
<dbReference type="Pfam" id="PF20398">
    <property type="entry name" value="DUF6691"/>
    <property type="match status" value="1"/>
</dbReference>
<evidence type="ECO:0000313" key="3">
    <source>
        <dbReference type="Proteomes" id="UP001370348"/>
    </source>
</evidence>
<organism evidence="2 3">
    <name type="scientific">Pendulispora albinea</name>
    <dbReference type="NCBI Taxonomy" id="2741071"/>
    <lineage>
        <taxon>Bacteria</taxon>
        <taxon>Pseudomonadati</taxon>
        <taxon>Myxococcota</taxon>
        <taxon>Myxococcia</taxon>
        <taxon>Myxococcales</taxon>
        <taxon>Sorangiineae</taxon>
        <taxon>Pendulisporaceae</taxon>
        <taxon>Pendulispora</taxon>
    </lineage>
</organism>
<keyword evidence="1" id="KW-0472">Membrane</keyword>
<evidence type="ECO:0000313" key="2">
    <source>
        <dbReference type="EMBL" id="WXB13465.1"/>
    </source>
</evidence>
<dbReference type="EMBL" id="CP089984">
    <property type="protein sequence ID" value="WXB13465.1"/>
    <property type="molecule type" value="Genomic_DNA"/>
</dbReference>
<proteinExistence type="predicted"/>
<feature type="transmembrane region" description="Helical" evidence="1">
    <location>
        <begin position="82"/>
        <end position="102"/>
    </location>
</feature>
<name>A0ABZ2LT03_9BACT</name>
<keyword evidence="1" id="KW-1133">Transmembrane helix</keyword>
<reference evidence="2 3" key="1">
    <citation type="submission" date="2021-12" db="EMBL/GenBank/DDBJ databases">
        <title>Discovery of the Pendulisporaceae a myxobacterial family with distinct sporulation behavior and unique specialized metabolism.</title>
        <authorList>
            <person name="Garcia R."/>
            <person name="Popoff A."/>
            <person name="Bader C.D."/>
            <person name="Loehr J."/>
            <person name="Walesch S."/>
            <person name="Walt C."/>
            <person name="Boldt J."/>
            <person name="Bunk B."/>
            <person name="Haeckl F.J.F.P.J."/>
            <person name="Gunesch A.P."/>
            <person name="Birkelbach J."/>
            <person name="Nuebel U."/>
            <person name="Pietschmann T."/>
            <person name="Bach T."/>
            <person name="Mueller R."/>
        </authorList>
    </citation>
    <scope>NUCLEOTIDE SEQUENCE [LARGE SCALE GENOMIC DNA]</scope>
    <source>
        <strain evidence="2 3">MSr11954</strain>
    </source>
</reference>
<accession>A0ABZ2LT03</accession>
<feature type="transmembrane region" description="Helical" evidence="1">
    <location>
        <begin position="43"/>
        <end position="62"/>
    </location>
</feature>
<protein>
    <submittedName>
        <fullName evidence="2">YeeE/YedE family protein</fullName>
    </submittedName>
</protein>
<keyword evidence="3" id="KW-1185">Reference proteome</keyword>
<sequence length="148" mass="15468">MKKMDAAAFVAGFVFAIGLGIAQMTQPAKVLGFLDIAGAWDPSLAFVMIGAIAVHFVFVRLAKKAARPRLADVFHWPRATTVDRRLVTGAALFGVGWGISGFCPGPALVSVVSLAPSTLAFVFAMVGGMIVQSATPRAEPKAQARANP</sequence>
<dbReference type="InterPro" id="IPR046513">
    <property type="entry name" value="DUF6691"/>
</dbReference>
<feature type="transmembrane region" description="Helical" evidence="1">
    <location>
        <begin position="108"/>
        <end position="131"/>
    </location>
</feature>
<keyword evidence="1" id="KW-0812">Transmembrane</keyword>
<dbReference type="RefSeq" id="WP_394823075.1">
    <property type="nucleotide sequence ID" value="NZ_CP089984.1"/>
</dbReference>
<gene>
    <name evidence="2" type="ORF">LZC94_37180</name>
</gene>
<evidence type="ECO:0000256" key="1">
    <source>
        <dbReference type="SAM" id="Phobius"/>
    </source>
</evidence>